<sequence>MISATSLFQERNFNLTRLSCLAKGLIGKYTIVDLRNDSSVNGKIDSVDGCLNVTLVDAIFTNSKGDEFFFDLFFVRERNVRYIHIPREISVMDTIVSSLNAIRFPKLNEESRGMSRKKSRLMERQLETKKRVQEILQEKQRRKALENQERRN</sequence>
<dbReference type="OMA" id="IADGHMT"/>
<dbReference type="OrthoDB" id="10256176at2759"/>
<keyword evidence="4" id="KW-1185">Reference proteome</keyword>
<dbReference type="PANTHER" id="PTHR21196">
    <property type="entry name" value="U7 SNRNA-ASSOCIATED SM-LIKE PROTEIN LSM10"/>
    <property type="match status" value="1"/>
</dbReference>
<keyword evidence="1" id="KW-0175">Coiled coil</keyword>
<evidence type="ECO:0000256" key="1">
    <source>
        <dbReference type="SAM" id="Coils"/>
    </source>
</evidence>
<dbReference type="SUPFAM" id="SSF50182">
    <property type="entry name" value="Sm-like ribonucleoproteins"/>
    <property type="match status" value="1"/>
</dbReference>
<dbReference type="GO" id="GO:0071209">
    <property type="term" value="F:U7 snRNA binding"/>
    <property type="evidence" value="ECO:0007669"/>
    <property type="project" value="TreeGrafter"/>
</dbReference>
<dbReference type="KEGG" id="clec:106667784"/>
<dbReference type="Gene3D" id="2.30.30.100">
    <property type="match status" value="1"/>
</dbReference>
<dbReference type="GO" id="GO:0071208">
    <property type="term" value="F:histone pre-mRNA DCP binding"/>
    <property type="evidence" value="ECO:0007669"/>
    <property type="project" value="TreeGrafter"/>
</dbReference>
<dbReference type="CDD" id="cd01733">
    <property type="entry name" value="LSm10"/>
    <property type="match status" value="1"/>
</dbReference>
<accession>A0A8I6RTZ8</accession>
<dbReference type="PANTHER" id="PTHR21196:SF1">
    <property type="entry name" value="U7 SNRNA-ASSOCIATED SM-LIKE PROTEIN LSM10"/>
    <property type="match status" value="1"/>
</dbReference>
<dbReference type="InterPro" id="IPR052840">
    <property type="entry name" value="U7_snRNA_Sm-like"/>
</dbReference>
<feature type="coiled-coil region" evidence="1">
    <location>
        <begin position="122"/>
        <end position="149"/>
    </location>
</feature>
<feature type="domain" description="Sm" evidence="2">
    <location>
        <begin position="23"/>
        <end position="84"/>
    </location>
</feature>
<dbReference type="RefSeq" id="XP_014251449.1">
    <property type="nucleotide sequence ID" value="XM_014395963.2"/>
</dbReference>
<dbReference type="Pfam" id="PF01423">
    <property type="entry name" value="LSM"/>
    <property type="match status" value="1"/>
</dbReference>
<evidence type="ECO:0000259" key="2">
    <source>
        <dbReference type="Pfam" id="PF01423"/>
    </source>
</evidence>
<proteinExistence type="predicted"/>
<dbReference type="GO" id="GO:0071254">
    <property type="term" value="C:cytoplasmic U snRNP body"/>
    <property type="evidence" value="ECO:0007669"/>
    <property type="project" value="TreeGrafter"/>
</dbReference>
<organism evidence="3 4">
    <name type="scientific">Cimex lectularius</name>
    <name type="common">Bed bug</name>
    <name type="synonym">Acanthia lectularia</name>
    <dbReference type="NCBI Taxonomy" id="79782"/>
    <lineage>
        <taxon>Eukaryota</taxon>
        <taxon>Metazoa</taxon>
        <taxon>Ecdysozoa</taxon>
        <taxon>Arthropoda</taxon>
        <taxon>Hexapoda</taxon>
        <taxon>Insecta</taxon>
        <taxon>Pterygota</taxon>
        <taxon>Neoptera</taxon>
        <taxon>Paraneoptera</taxon>
        <taxon>Hemiptera</taxon>
        <taxon>Heteroptera</taxon>
        <taxon>Panheteroptera</taxon>
        <taxon>Cimicomorpha</taxon>
        <taxon>Cimicidae</taxon>
        <taxon>Cimex</taxon>
    </lineage>
</organism>
<dbReference type="GeneID" id="106667784"/>
<protein>
    <recommendedName>
        <fullName evidence="2">Sm domain-containing protein</fullName>
    </recommendedName>
</protein>
<evidence type="ECO:0000313" key="3">
    <source>
        <dbReference type="EnsemblMetazoa" id="XP_014251449.1"/>
    </source>
</evidence>
<reference evidence="3" key="1">
    <citation type="submission" date="2022-01" db="UniProtKB">
        <authorList>
            <consortium name="EnsemblMetazoa"/>
        </authorList>
    </citation>
    <scope>IDENTIFICATION</scope>
</reference>
<evidence type="ECO:0000313" key="4">
    <source>
        <dbReference type="Proteomes" id="UP000494040"/>
    </source>
</evidence>
<dbReference type="AlphaFoldDB" id="A0A8I6RTZ8"/>
<dbReference type="InterPro" id="IPR001163">
    <property type="entry name" value="Sm_dom_euk/arc"/>
</dbReference>
<dbReference type="GO" id="GO:0016604">
    <property type="term" value="C:nuclear body"/>
    <property type="evidence" value="ECO:0007669"/>
    <property type="project" value="TreeGrafter"/>
</dbReference>
<dbReference type="EnsemblMetazoa" id="XM_014395963.2">
    <property type="protein sequence ID" value="XP_014251449.1"/>
    <property type="gene ID" value="LOC106667784"/>
</dbReference>
<dbReference type="GO" id="GO:0006398">
    <property type="term" value="P:mRNA 3'-end processing by stem-loop binding and cleavage"/>
    <property type="evidence" value="ECO:0007669"/>
    <property type="project" value="TreeGrafter"/>
</dbReference>
<dbReference type="InterPro" id="IPR010920">
    <property type="entry name" value="LSM_dom_sf"/>
</dbReference>
<dbReference type="Proteomes" id="UP000494040">
    <property type="component" value="Unassembled WGS sequence"/>
</dbReference>
<name>A0A8I6RTZ8_CIMLE</name>